<dbReference type="PRINTS" id="PR00080">
    <property type="entry name" value="SDRFAMILY"/>
</dbReference>
<evidence type="ECO:0000259" key="3">
    <source>
        <dbReference type="SMART" id="SM00822"/>
    </source>
</evidence>
<dbReference type="Pfam" id="PF13561">
    <property type="entry name" value="adh_short_C2"/>
    <property type="match status" value="1"/>
</dbReference>
<evidence type="ECO:0000313" key="5">
    <source>
        <dbReference type="Proteomes" id="UP000805614"/>
    </source>
</evidence>
<name>A0ABR7LU50_9ACTN</name>
<dbReference type="SUPFAM" id="SSF51735">
    <property type="entry name" value="NAD(P)-binding Rossmann-fold domains"/>
    <property type="match status" value="1"/>
</dbReference>
<dbReference type="InterPro" id="IPR020904">
    <property type="entry name" value="Sc_DH/Rdtase_CS"/>
</dbReference>
<dbReference type="PRINTS" id="PR00081">
    <property type="entry name" value="GDHRDH"/>
</dbReference>
<evidence type="ECO:0000313" key="4">
    <source>
        <dbReference type="EMBL" id="MBC6468379.1"/>
    </source>
</evidence>
<dbReference type="Proteomes" id="UP000805614">
    <property type="component" value="Unassembled WGS sequence"/>
</dbReference>
<comment type="similarity">
    <text evidence="1">Belongs to the short-chain dehydrogenases/reductases (SDR) family.</text>
</comment>
<dbReference type="SMART" id="SM00822">
    <property type="entry name" value="PKS_KR"/>
    <property type="match status" value="1"/>
</dbReference>
<accession>A0ABR7LU50</accession>
<organism evidence="4 5">
    <name type="scientific">Actinomadura alba</name>
    <dbReference type="NCBI Taxonomy" id="406431"/>
    <lineage>
        <taxon>Bacteria</taxon>
        <taxon>Bacillati</taxon>
        <taxon>Actinomycetota</taxon>
        <taxon>Actinomycetes</taxon>
        <taxon>Streptosporangiales</taxon>
        <taxon>Thermomonosporaceae</taxon>
        <taxon>Actinomadura</taxon>
    </lineage>
</organism>
<dbReference type="PANTHER" id="PTHR42760:SF133">
    <property type="entry name" value="3-OXOACYL-[ACYL-CARRIER-PROTEIN] REDUCTASE"/>
    <property type="match status" value="1"/>
</dbReference>
<proteinExistence type="inferred from homology"/>
<protein>
    <submittedName>
        <fullName evidence="4">SDR family oxidoreductase</fullName>
    </submittedName>
</protein>
<dbReference type="Gene3D" id="3.40.50.720">
    <property type="entry name" value="NAD(P)-binding Rossmann-like Domain"/>
    <property type="match status" value="1"/>
</dbReference>
<dbReference type="EMBL" id="JABVEC010000018">
    <property type="protein sequence ID" value="MBC6468379.1"/>
    <property type="molecule type" value="Genomic_DNA"/>
</dbReference>
<dbReference type="InterPro" id="IPR057326">
    <property type="entry name" value="KR_dom"/>
</dbReference>
<keyword evidence="2" id="KW-0560">Oxidoreductase</keyword>
<reference evidence="4 5" key="1">
    <citation type="submission" date="2020-06" db="EMBL/GenBank/DDBJ databases">
        <title>Actinomadura xiongansis sp. nov., isolated from soil of Baiyangdian.</title>
        <authorList>
            <person name="Zhang X."/>
        </authorList>
    </citation>
    <scope>NUCLEOTIDE SEQUENCE [LARGE SCALE GENOMIC DNA]</scope>
    <source>
        <strain evidence="4 5">HBUM206468</strain>
    </source>
</reference>
<dbReference type="PANTHER" id="PTHR42760">
    <property type="entry name" value="SHORT-CHAIN DEHYDROGENASES/REDUCTASES FAMILY MEMBER"/>
    <property type="match status" value="1"/>
</dbReference>
<dbReference type="InterPro" id="IPR002347">
    <property type="entry name" value="SDR_fam"/>
</dbReference>
<keyword evidence="5" id="KW-1185">Reference proteome</keyword>
<feature type="domain" description="Ketoreductase" evidence="3">
    <location>
        <begin position="8"/>
        <end position="191"/>
    </location>
</feature>
<dbReference type="InterPro" id="IPR036291">
    <property type="entry name" value="NAD(P)-bd_dom_sf"/>
</dbReference>
<evidence type="ECO:0000256" key="2">
    <source>
        <dbReference type="ARBA" id="ARBA00023002"/>
    </source>
</evidence>
<dbReference type="RefSeq" id="WP_187245384.1">
    <property type="nucleotide sequence ID" value="NZ_BAAAOK010000015.1"/>
</dbReference>
<evidence type="ECO:0000256" key="1">
    <source>
        <dbReference type="ARBA" id="ARBA00006484"/>
    </source>
</evidence>
<sequence length="246" mass="25572">MDFGLKGKHAVVTGGTRGIGRAITLALIEQGVSVTACHRQESDEAATLRAEFAARDAAARLVPADVADEGDVRRLLDVAHEAFGPVDVLVNNAGVISHLPLAEMPTAEWRRVVETNLGGTYQMIRGSLDRLARPSSIVNITSAVAKHGMPNAAHYVASKAGIIGLTRALCKELGAEGIRVNALTCGIVDNTGQKSPQGEAGKRRYAQMTALGRLGEPAEIAAAVLFLASDAAAYVTGAVLDVDGGI</sequence>
<gene>
    <name evidence="4" type="ORF">HKK74_23190</name>
</gene>
<dbReference type="PROSITE" id="PS00061">
    <property type="entry name" value="ADH_SHORT"/>
    <property type="match status" value="1"/>
</dbReference>
<comment type="caution">
    <text evidence="4">The sequence shown here is derived from an EMBL/GenBank/DDBJ whole genome shotgun (WGS) entry which is preliminary data.</text>
</comment>